<dbReference type="PRINTS" id="PR01790">
    <property type="entry name" value="SMP30FAMILY"/>
</dbReference>
<keyword evidence="8" id="KW-0311">Gluconate utilization</keyword>
<evidence type="ECO:0000259" key="12">
    <source>
        <dbReference type="Pfam" id="PF08450"/>
    </source>
</evidence>
<dbReference type="SUPFAM" id="SSF63829">
    <property type="entry name" value="Calcium-dependent phosphotriesterase"/>
    <property type="match status" value="1"/>
</dbReference>
<comment type="pathway">
    <text evidence="1">Carbohydrate acid metabolism.</text>
</comment>
<evidence type="ECO:0000256" key="7">
    <source>
        <dbReference type="ARBA" id="ARBA00022840"/>
    </source>
</evidence>
<dbReference type="InterPro" id="IPR011042">
    <property type="entry name" value="6-blade_b-propeller_TolB-like"/>
</dbReference>
<dbReference type="Gene3D" id="3.40.50.300">
    <property type="entry name" value="P-loop containing nucleotide triphosphate hydrolases"/>
    <property type="match status" value="1"/>
</dbReference>
<feature type="binding site" evidence="11">
    <location>
        <position position="279"/>
    </location>
    <ligand>
        <name>substrate</name>
    </ligand>
</feature>
<evidence type="ECO:0000256" key="2">
    <source>
        <dbReference type="ARBA" id="ARBA00008420"/>
    </source>
</evidence>
<comment type="similarity">
    <text evidence="2">Belongs to the gluconokinase GntK/GntV family.</text>
</comment>
<organism evidence="13 14">
    <name type="scientific">Candidatus Thiodiazotropha lotti</name>
    <dbReference type="NCBI Taxonomy" id="2792787"/>
    <lineage>
        <taxon>Bacteria</taxon>
        <taxon>Pseudomonadati</taxon>
        <taxon>Pseudomonadota</taxon>
        <taxon>Gammaproteobacteria</taxon>
        <taxon>Chromatiales</taxon>
        <taxon>Sedimenticolaceae</taxon>
        <taxon>Candidatus Thiodiazotropha</taxon>
    </lineage>
</organism>
<dbReference type="SUPFAM" id="SSF52540">
    <property type="entry name" value="P-loop containing nucleoside triphosphate hydrolases"/>
    <property type="match status" value="1"/>
</dbReference>
<name>A0A9E4MYI4_9GAMM</name>
<comment type="caution">
    <text evidence="13">The sequence shown here is derived from an EMBL/GenBank/DDBJ whole genome shotgun (WGS) entry which is preliminary data.</text>
</comment>
<keyword evidence="11" id="KW-0479">Metal-binding</keyword>
<dbReference type="PANTHER" id="PTHR43442">
    <property type="entry name" value="GLUCONOKINASE-RELATED"/>
    <property type="match status" value="1"/>
</dbReference>
<dbReference type="InterPro" id="IPR027417">
    <property type="entry name" value="P-loop_NTPase"/>
</dbReference>
<dbReference type="InterPro" id="IPR031322">
    <property type="entry name" value="Shikimate/glucono_kinase"/>
</dbReference>
<evidence type="ECO:0000256" key="5">
    <source>
        <dbReference type="ARBA" id="ARBA00022741"/>
    </source>
</evidence>
<dbReference type="PANTHER" id="PTHR43442:SF3">
    <property type="entry name" value="GLUCONOKINASE-RELATED"/>
    <property type="match status" value="1"/>
</dbReference>
<keyword evidence="5" id="KW-0547">Nucleotide-binding</keyword>
<evidence type="ECO:0000256" key="6">
    <source>
        <dbReference type="ARBA" id="ARBA00022777"/>
    </source>
</evidence>
<keyword evidence="4 13" id="KW-0808">Transferase</keyword>
<dbReference type="Proteomes" id="UP000886687">
    <property type="component" value="Unassembled WGS sequence"/>
</dbReference>
<dbReference type="GO" id="GO:0005737">
    <property type="term" value="C:cytoplasm"/>
    <property type="evidence" value="ECO:0007669"/>
    <property type="project" value="TreeGrafter"/>
</dbReference>
<dbReference type="GO" id="GO:0019521">
    <property type="term" value="P:D-gluconate metabolic process"/>
    <property type="evidence" value="ECO:0007669"/>
    <property type="project" value="UniProtKB-KW"/>
</dbReference>
<evidence type="ECO:0000256" key="11">
    <source>
        <dbReference type="PIRSR" id="PIRSR605511-2"/>
    </source>
</evidence>
<evidence type="ECO:0000313" key="13">
    <source>
        <dbReference type="EMBL" id="MCG7938507.1"/>
    </source>
</evidence>
<dbReference type="EC" id="2.7.1.12" evidence="3"/>
<evidence type="ECO:0000256" key="9">
    <source>
        <dbReference type="ARBA" id="ARBA00048090"/>
    </source>
</evidence>
<dbReference type="EMBL" id="JAEPDI010000003">
    <property type="protein sequence ID" value="MCG7938507.1"/>
    <property type="molecule type" value="Genomic_DNA"/>
</dbReference>
<dbReference type="Pfam" id="PF01202">
    <property type="entry name" value="SKI"/>
    <property type="match status" value="1"/>
</dbReference>
<sequence length="436" mass="48640">MIIIVMGVSGSGKSTVGRLLAEKTGWRFIEGDHYHPAENRVKMAAAEPLNDQDRQPWLTSLANLIDRHLQMDRSAVLSCSALKQVYRDQLMRSPEAVRFVYLEGSYELILSRLKQRPDHFMRVELLQSQFDDLETPSNALTLPIDQPADTIADQIMKHMQLTPGNAETEVLLEQLMFPEAPRWRDNQLWFTDQHAQQVVRVNLQGESHVVAELDDLPGGLGWLPDGRLLVVSMTKRRILALSDHKLALYADLYELASFHCNDLLVDPLGRCYAGNFGYDLHGGEAQAPAELILVNRDAKPQLAAEQLIFPNGCALSQDGKTLLVAETFASRITAFTVSTDGSLTQRRLWADLNGAYPDGIALDSQQNLWVAAPNRSRLLLVKEGGEIVREVMPVGDPYACMVGGAENDTLFITSSETDNPEEARRLRSGRIETLKL</sequence>
<gene>
    <name evidence="13" type="ORF">JAZ04_06575</name>
</gene>
<feature type="binding site" evidence="11">
    <location>
        <position position="179"/>
    </location>
    <ligand>
        <name>a divalent metal cation</name>
        <dbReference type="ChEBI" id="CHEBI:60240"/>
    </ligand>
</feature>
<accession>A0A9E4MYI4</accession>
<dbReference type="Gene3D" id="2.120.10.30">
    <property type="entry name" value="TolB, C-terminal domain"/>
    <property type="match status" value="1"/>
</dbReference>
<evidence type="ECO:0000256" key="8">
    <source>
        <dbReference type="ARBA" id="ARBA00023064"/>
    </source>
</evidence>
<evidence type="ECO:0000256" key="4">
    <source>
        <dbReference type="ARBA" id="ARBA00022679"/>
    </source>
</evidence>
<proteinExistence type="inferred from homology"/>
<feature type="domain" description="SMP-30/Gluconolactonase/LRE-like region" evidence="12">
    <location>
        <begin position="177"/>
        <end position="415"/>
    </location>
</feature>
<dbReference type="FunFam" id="3.40.50.300:FF:000522">
    <property type="entry name" value="Gluconokinase"/>
    <property type="match status" value="1"/>
</dbReference>
<feature type="binding site" evidence="11">
    <location>
        <position position="261"/>
    </location>
    <ligand>
        <name>substrate</name>
    </ligand>
</feature>
<dbReference type="CDD" id="cd02021">
    <property type="entry name" value="GntK"/>
    <property type="match status" value="1"/>
</dbReference>
<reference evidence="13" key="1">
    <citation type="journal article" date="2021" name="Proc. Natl. Acad. Sci. U.S.A.">
        <title>Global biogeography of chemosynthetic symbionts reveals both localized and globally distributed symbiont groups. .</title>
        <authorList>
            <person name="Osvatic J.T."/>
            <person name="Wilkins L.G.E."/>
            <person name="Leibrecht L."/>
            <person name="Leray M."/>
            <person name="Zauner S."/>
            <person name="Polzin J."/>
            <person name="Camacho Y."/>
            <person name="Gros O."/>
            <person name="van Gils J.A."/>
            <person name="Eisen J.A."/>
            <person name="Petersen J.M."/>
            <person name="Yuen B."/>
        </authorList>
    </citation>
    <scope>NUCLEOTIDE SEQUENCE</scope>
    <source>
        <strain evidence="13">MAGL173</strain>
    </source>
</reference>
<dbReference type="GO" id="GO:0005524">
    <property type="term" value="F:ATP binding"/>
    <property type="evidence" value="ECO:0007669"/>
    <property type="project" value="UniProtKB-KW"/>
</dbReference>
<comment type="catalytic activity">
    <reaction evidence="9">
        <text>D-gluconate + ATP = 6-phospho-D-gluconate + ADP + H(+)</text>
        <dbReference type="Rhea" id="RHEA:19433"/>
        <dbReference type="ChEBI" id="CHEBI:15378"/>
        <dbReference type="ChEBI" id="CHEBI:18391"/>
        <dbReference type="ChEBI" id="CHEBI:30616"/>
        <dbReference type="ChEBI" id="CHEBI:58759"/>
        <dbReference type="ChEBI" id="CHEBI:456216"/>
        <dbReference type="EC" id="2.7.1.12"/>
    </reaction>
</comment>
<dbReference type="AlphaFoldDB" id="A0A9E4MYI4"/>
<evidence type="ECO:0000256" key="3">
    <source>
        <dbReference type="ARBA" id="ARBA00012054"/>
    </source>
</evidence>
<feature type="binding site" evidence="11">
    <location>
        <position position="311"/>
    </location>
    <ligand>
        <name>a divalent metal cation</name>
        <dbReference type="ChEBI" id="CHEBI:60240"/>
    </ligand>
</feature>
<comment type="cofactor">
    <cofactor evidence="11">
        <name>Zn(2+)</name>
        <dbReference type="ChEBI" id="CHEBI:29105"/>
    </cofactor>
    <text evidence="11">Binds 1 divalent metal cation per subunit.</text>
</comment>
<evidence type="ECO:0000256" key="1">
    <source>
        <dbReference type="ARBA" id="ARBA00004761"/>
    </source>
</evidence>
<dbReference type="InterPro" id="IPR005511">
    <property type="entry name" value="SMP-30"/>
</dbReference>
<dbReference type="NCBIfam" id="TIGR01313">
    <property type="entry name" value="therm_gnt_kin"/>
    <property type="match status" value="1"/>
</dbReference>
<dbReference type="GO" id="GO:0046316">
    <property type="term" value="F:gluconokinase activity"/>
    <property type="evidence" value="ECO:0007669"/>
    <property type="project" value="UniProtKB-EC"/>
</dbReference>
<evidence type="ECO:0000256" key="10">
    <source>
        <dbReference type="PIRSR" id="PIRSR605511-1"/>
    </source>
</evidence>
<evidence type="ECO:0000313" key="14">
    <source>
        <dbReference type="Proteomes" id="UP000886687"/>
    </source>
</evidence>
<feature type="binding site" evidence="11">
    <location>
        <position position="358"/>
    </location>
    <ligand>
        <name>a divalent metal cation</name>
        <dbReference type="ChEBI" id="CHEBI:60240"/>
    </ligand>
</feature>
<dbReference type="InterPro" id="IPR013658">
    <property type="entry name" value="SGL"/>
</dbReference>
<keyword evidence="11" id="KW-0862">Zinc</keyword>
<dbReference type="InterPro" id="IPR006001">
    <property type="entry name" value="Therm_gnt_kin"/>
</dbReference>
<dbReference type="Pfam" id="PF08450">
    <property type="entry name" value="SGL"/>
    <property type="match status" value="1"/>
</dbReference>
<protein>
    <recommendedName>
        <fullName evidence="3">gluconokinase</fullName>
        <ecNumber evidence="3">2.7.1.12</ecNumber>
    </recommendedName>
</protein>
<keyword evidence="7" id="KW-0067">ATP-binding</keyword>
<feature type="active site" description="Proton donor/acceptor" evidence="10">
    <location>
        <position position="358"/>
    </location>
</feature>
<keyword evidence="6" id="KW-0418">Kinase</keyword>
<dbReference type="GO" id="GO:0046872">
    <property type="term" value="F:metal ion binding"/>
    <property type="evidence" value="ECO:0007669"/>
    <property type="project" value="UniProtKB-KW"/>
</dbReference>